<dbReference type="Proteomes" id="UP000318582">
    <property type="component" value="Unassembled WGS sequence"/>
</dbReference>
<evidence type="ECO:0000313" key="3">
    <source>
        <dbReference type="Proteomes" id="UP000318582"/>
    </source>
</evidence>
<dbReference type="AlphaFoldDB" id="A0A507DPS6"/>
<feature type="region of interest" description="Disordered" evidence="1">
    <location>
        <begin position="104"/>
        <end position="144"/>
    </location>
</feature>
<gene>
    <name evidence="2" type="ORF">PhCBS80983_g06345</name>
</gene>
<proteinExistence type="predicted"/>
<reference evidence="2 3" key="1">
    <citation type="journal article" date="2019" name="Sci. Rep.">
        <title>Comparative genomics of chytrid fungi reveal insights into the obligate biotrophic and pathogenic lifestyle of Synchytrium endobioticum.</title>
        <authorList>
            <person name="van de Vossenberg B.T.L.H."/>
            <person name="Warris S."/>
            <person name="Nguyen H.D.T."/>
            <person name="van Gent-Pelzer M.P.E."/>
            <person name="Joly D.L."/>
            <person name="van de Geest H.C."/>
            <person name="Bonants P.J.M."/>
            <person name="Smith D.S."/>
            <person name="Levesque C.A."/>
            <person name="van der Lee T.A.J."/>
        </authorList>
    </citation>
    <scope>NUCLEOTIDE SEQUENCE [LARGE SCALE GENOMIC DNA]</scope>
    <source>
        <strain evidence="2 3">CBS 809.83</strain>
    </source>
</reference>
<keyword evidence="3" id="KW-1185">Reference proteome</keyword>
<name>A0A507DPS6_9FUNG</name>
<accession>A0A507DPS6</accession>
<dbReference type="EMBL" id="QEAQ01000241">
    <property type="protein sequence ID" value="TPX53197.1"/>
    <property type="molecule type" value="Genomic_DNA"/>
</dbReference>
<comment type="caution">
    <text evidence="2">The sequence shown here is derived from an EMBL/GenBank/DDBJ whole genome shotgun (WGS) entry which is preliminary data.</text>
</comment>
<feature type="region of interest" description="Disordered" evidence="1">
    <location>
        <begin position="42"/>
        <end position="78"/>
    </location>
</feature>
<protein>
    <submittedName>
        <fullName evidence="2">Uncharacterized protein</fullName>
    </submittedName>
</protein>
<organism evidence="2 3">
    <name type="scientific">Powellomyces hirtus</name>
    <dbReference type="NCBI Taxonomy" id="109895"/>
    <lineage>
        <taxon>Eukaryota</taxon>
        <taxon>Fungi</taxon>
        <taxon>Fungi incertae sedis</taxon>
        <taxon>Chytridiomycota</taxon>
        <taxon>Chytridiomycota incertae sedis</taxon>
        <taxon>Chytridiomycetes</taxon>
        <taxon>Spizellomycetales</taxon>
        <taxon>Powellomycetaceae</taxon>
        <taxon>Powellomyces</taxon>
    </lineage>
</organism>
<sequence>MDWTIHSMLRGLDPDTKKLELHKEFTKLHPVFHVSILKRYHDPGGTPSRQVTTPLEPEKDKNGEMPGSFNEEPKADHGKVTGTKICMAAYLEICGDHDRGTYPRKGEENGFGRDPASLDDAPKAAGQHTSLGEKGDAGHRPADHGKVTGTKICVAAYLETCGDHGRSTYPRKGEEKGFGQDFRHCWMMAEGCKVACLTG</sequence>
<evidence type="ECO:0000256" key="1">
    <source>
        <dbReference type="SAM" id="MobiDB-lite"/>
    </source>
</evidence>
<feature type="compositionally biased region" description="Basic and acidic residues" evidence="1">
    <location>
        <begin position="131"/>
        <end position="144"/>
    </location>
</feature>
<evidence type="ECO:0000313" key="2">
    <source>
        <dbReference type="EMBL" id="TPX53197.1"/>
    </source>
</evidence>